<comment type="caution">
    <text evidence="1">The sequence shown here is derived from an EMBL/GenBank/DDBJ whole genome shotgun (WGS) entry which is preliminary data.</text>
</comment>
<reference evidence="1" key="1">
    <citation type="submission" date="2022-11" db="EMBL/GenBank/DDBJ databases">
        <title>Hoeflea poritis sp. nov., isolated from scleractinian coral Porites lutea.</title>
        <authorList>
            <person name="Zhang G."/>
            <person name="Wei Q."/>
            <person name="Cai L."/>
        </authorList>
    </citation>
    <scope>NUCLEOTIDE SEQUENCE</scope>
    <source>
        <strain evidence="1">E7-10</strain>
    </source>
</reference>
<evidence type="ECO:0000313" key="1">
    <source>
        <dbReference type="EMBL" id="MDA4845925.1"/>
    </source>
</evidence>
<gene>
    <name evidence="1" type="ORF">OOZ53_11235</name>
</gene>
<dbReference type="RefSeq" id="WP_271089633.1">
    <property type="nucleotide sequence ID" value="NZ_JAPJZH010000006.1"/>
</dbReference>
<name>A0ABT4VP56_9HYPH</name>
<dbReference type="EMBL" id="JAPJZH010000006">
    <property type="protein sequence ID" value="MDA4845925.1"/>
    <property type="molecule type" value="Genomic_DNA"/>
</dbReference>
<organism evidence="1 2">
    <name type="scientific">Hoeflea poritis</name>
    <dbReference type="NCBI Taxonomy" id="2993659"/>
    <lineage>
        <taxon>Bacteria</taxon>
        <taxon>Pseudomonadati</taxon>
        <taxon>Pseudomonadota</taxon>
        <taxon>Alphaproteobacteria</taxon>
        <taxon>Hyphomicrobiales</taxon>
        <taxon>Rhizobiaceae</taxon>
        <taxon>Hoeflea</taxon>
    </lineage>
</organism>
<protein>
    <submittedName>
        <fullName evidence="1">Uncharacterized protein</fullName>
    </submittedName>
</protein>
<accession>A0ABT4VP56</accession>
<dbReference type="Proteomes" id="UP001148313">
    <property type="component" value="Unassembled WGS sequence"/>
</dbReference>
<sequence length="86" mass="9800">MDKTELNSVRELVDHFGGRKEFVAETPYTPGETSDALRREYFPAANFNRDQQFFASRNIVLPPDLWRQKPVVTPELASEQGDTATV</sequence>
<proteinExistence type="predicted"/>
<evidence type="ECO:0000313" key="2">
    <source>
        <dbReference type="Proteomes" id="UP001148313"/>
    </source>
</evidence>
<keyword evidence="2" id="KW-1185">Reference proteome</keyword>